<organism evidence="1 2">
    <name type="scientific">Corchorus olitorius</name>
    <dbReference type="NCBI Taxonomy" id="93759"/>
    <lineage>
        <taxon>Eukaryota</taxon>
        <taxon>Viridiplantae</taxon>
        <taxon>Streptophyta</taxon>
        <taxon>Embryophyta</taxon>
        <taxon>Tracheophyta</taxon>
        <taxon>Spermatophyta</taxon>
        <taxon>Magnoliopsida</taxon>
        <taxon>eudicotyledons</taxon>
        <taxon>Gunneridae</taxon>
        <taxon>Pentapetalae</taxon>
        <taxon>rosids</taxon>
        <taxon>malvids</taxon>
        <taxon>Malvales</taxon>
        <taxon>Malvaceae</taxon>
        <taxon>Grewioideae</taxon>
        <taxon>Apeibeae</taxon>
        <taxon>Corchorus</taxon>
    </lineage>
</organism>
<accession>A0A1R3GDS2</accession>
<gene>
    <name evidence="1" type="ORF">COLO4_35720</name>
</gene>
<comment type="caution">
    <text evidence="1">The sequence shown here is derived from an EMBL/GenBank/DDBJ whole genome shotgun (WGS) entry which is preliminary data.</text>
</comment>
<proteinExistence type="predicted"/>
<dbReference type="Proteomes" id="UP000187203">
    <property type="component" value="Unassembled WGS sequence"/>
</dbReference>
<name>A0A1R3GDS2_9ROSI</name>
<keyword evidence="2" id="KW-1185">Reference proteome</keyword>
<sequence length="63" mass="7116">MASGSPVPETQLLLKDSRPFIDFFRQSSLTKGESVEFRSAVPRTHKLLKGSQHFIDRHSSSSR</sequence>
<dbReference type="OrthoDB" id="10357201at2759"/>
<evidence type="ECO:0000313" key="2">
    <source>
        <dbReference type="Proteomes" id="UP000187203"/>
    </source>
</evidence>
<evidence type="ECO:0000313" key="1">
    <source>
        <dbReference type="EMBL" id="OMO56254.1"/>
    </source>
</evidence>
<reference evidence="2" key="1">
    <citation type="submission" date="2013-09" db="EMBL/GenBank/DDBJ databases">
        <title>Corchorus olitorius genome sequencing.</title>
        <authorList>
            <person name="Alam M."/>
            <person name="Haque M.S."/>
            <person name="Islam M.S."/>
            <person name="Emdad E.M."/>
            <person name="Islam M.M."/>
            <person name="Ahmed B."/>
            <person name="Halim A."/>
            <person name="Hossen Q.M.M."/>
            <person name="Hossain M.Z."/>
            <person name="Ahmed R."/>
            <person name="Khan M.M."/>
            <person name="Islam R."/>
            <person name="Rashid M.M."/>
            <person name="Khan S.A."/>
            <person name="Rahman M.S."/>
            <person name="Alam M."/>
            <person name="Yahiya A.S."/>
            <person name="Khan M.S."/>
            <person name="Azam M.S."/>
            <person name="Haque T."/>
            <person name="Lashkar M.Z.H."/>
            <person name="Akhand A.I."/>
            <person name="Morshed G."/>
            <person name="Roy S."/>
            <person name="Uddin K.S."/>
            <person name="Rabeya T."/>
            <person name="Hossain A.S."/>
            <person name="Chowdhury A."/>
            <person name="Snigdha A.R."/>
            <person name="Mortoza M.S."/>
            <person name="Matin S.A."/>
            <person name="Hoque S.M.E."/>
            <person name="Islam M.K."/>
            <person name="Roy D.K."/>
            <person name="Haider R."/>
            <person name="Moosa M.M."/>
            <person name="Elias S.M."/>
            <person name="Hasan A.M."/>
            <person name="Jahan S."/>
            <person name="Shafiuddin M."/>
            <person name="Mahmood N."/>
            <person name="Shommy N.S."/>
        </authorList>
    </citation>
    <scope>NUCLEOTIDE SEQUENCE [LARGE SCALE GENOMIC DNA]</scope>
    <source>
        <strain evidence="2">cv. O-4</strain>
    </source>
</reference>
<dbReference type="EMBL" id="AWUE01022782">
    <property type="protein sequence ID" value="OMO56254.1"/>
    <property type="molecule type" value="Genomic_DNA"/>
</dbReference>
<protein>
    <submittedName>
        <fullName evidence="1">Uncharacterized protein</fullName>
    </submittedName>
</protein>
<dbReference type="AlphaFoldDB" id="A0A1R3GDS2"/>